<dbReference type="AlphaFoldDB" id="A0A2Z4G976"/>
<reference evidence="1 2" key="1">
    <citation type="submission" date="2018-05" db="EMBL/GenBank/DDBJ databases">
        <title>Complete genome sequence of Arcticibacterium luteifluviistationis SM1504T, a cytophagaceae bacterium isolated from Arctic surface seawater.</title>
        <authorList>
            <person name="Li Y."/>
            <person name="Qin Q.-L."/>
        </authorList>
    </citation>
    <scope>NUCLEOTIDE SEQUENCE [LARGE SCALE GENOMIC DNA]</scope>
    <source>
        <strain evidence="1 2">SM1504</strain>
    </source>
</reference>
<sequence length="356" mass="39508">MALAQSDTLQVLIGNSSELLFIAKDPSAYEDLKKYDFNKMLLEMQAKLNDSQTKKAFLKDNSGEKYLQKKRKYLSGYYMNYYLGFNYSEGYEILNANLVANLLRNYTGNQLDSYFQTSYPENTYSVKVFQSPYLAASVNRHFELYANAKTTVILKGGLEGFFSFEKFGKERNSDASSVLLKSSSPAGMENSVSFAPDTLASGAFEGNSDYILWKYADEDSYTQSFTTVPYNVVKAGFNVKIIPAITFNNRSNKRVVSLGFGPTIGINVIGNSITKIKDNVPSAPVVVGGVKATPLRYGLVCELGIGGVTFFGQYVKNKVKNRELEVMSASSGVTSQFTARNEYMTEVITFGLKFGK</sequence>
<protein>
    <submittedName>
        <fullName evidence="1">Uncharacterized protein</fullName>
    </submittedName>
</protein>
<dbReference type="Proteomes" id="UP000249873">
    <property type="component" value="Chromosome"/>
</dbReference>
<keyword evidence="2" id="KW-1185">Reference proteome</keyword>
<dbReference type="OrthoDB" id="891525at2"/>
<organism evidence="1 2">
    <name type="scientific">Arcticibacterium luteifluviistationis</name>
    <dbReference type="NCBI Taxonomy" id="1784714"/>
    <lineage>
        <taxon>Bacteria</taxon>
        <taxon>Pseudomonadati</taxon>
        <taxon>Bacteroidota</taxon>
        <taxon>Cytophagia</taxon>
        <taxon>Cytophagales</taxon>
        <taxon>Leadbetterellaceae</taxon>
        <taxon>Arcticibacterium</taxon>
    </lineage>
</organism>
<dbReference type="KEGG" id="als:DJ013_05290"/>
<evidence type="ECO:0000313" key="2">
    <source>
        <dbReference type="Proteomes" id="UP000249873"/>
    </source>
</evidence>
<name>A0A2Z4G976_9BACT</name>
<evidence type="ECO:0000313" key="1">
    <source>
        <dbReference type="EMBL" id="AWV97608.1"/>
    </source>
</evidence>
<gene>
    <name evidence="1" type="ORF">DJ013_05290</name>
</gene>
<dbReference type="EMBL" id="CP029480">
    <property type="protein sequence ID" value="AWV97608.1"/>
    <property type="molecule type" value="Genomic_DNA"/>
</dbReference>
<proteinExistence type="predicted"/>
<accession>A0A2Z4G976</accession>